<organism evidence="1">
    <name type="scientific">Hot spring virus BHS2</name>
    <dbReference type="NCBI Taxonomy" id="2024352"/>
    <lineage>
        <taxon>Viruses</taxon>
    </lineage>
</organism>
<dbReference type="GO" id="GO:0006281">
    <property type="term" value="P:DNA repair"/>
    <property type="evidence" value="ECO:0007669"/>
    <property type="project" value="InterPro"/>
</dbReference>
<dbReference type="InterPro" id="IPR036614">
    <property type="entry name" value="RusA-like_sf"/>
</dbReference>
<dbReference type="GO" id="GO:0006310">
    <property type="term" value="P:DNA recombination"/>
    <property type="evidence" value="ECO:0007669"/>
    <property type="project" value="InterPro"/>
</dbReference>
<dbReference type="GO" id="GO:0000287">
    <property type="term" value="F:magnesium ion binding"/>
    <property type="evidence" value="ECO:0007669"/>
    <property type="project" value="InterPro"/>
</dbReference>
<accession>A0A2Y9CIC7</accession>
<sequence>MPTLEDRFEAFTLSRLKSATYFSLKHWSYRHRDRNYWLREVSAMFGKPKGEYEHIVLQITRILGKQERQYDEDNLRYGSAKQIVDAFVRLGWVPDDNPNYVTVEVAQVKDQRDKPGTLIRVIARRRK</sequence>
<name>A0A2Y9CIC7_9VIRU</name>
<reference evidence="1" key="1">
    <citation type="submission" date="2017-05" db="EMBL/GenBank/DDBJ databases">
        <title>The virome of a scalding spring: bacteriophages and archaeal viruses share the pool.</title>
        <authorList>
            <person name="Zablocki O.D.J."/>
            <person name="van Zyl L.J."/>
            <person name="Kirby B."/>
            <person name="Trindade M.I."/>
        </authorList>
    </citation>
    <scope>NUCLEOTIDE SEQUENCE</scope>
</reference>
<proteinExistence type="predicted"/>
<protein>
    <submittedName>
        <fullName evidence="1">Putative RusA superfamily protein</fullName>
    </submittedName>
</protein>
<evidence type="ECO:0000313" key="1">
    <source>
        <dbReference type="EMBL" id="ASV43922.1"/>
    </source>
</evidence>
<dbReference type="EMBL" id="MF098557">
    <property type="protein sequence ID" value="ASV43922.1"/>
    <property type="molecule type" value="Genomic_DNA"/>
</dbReference>
<dbReference type="SUPFAM" id="SSF103084">
    <property type="entry name" value="Holliday junction resolvase RusA"/>
    <property type="match status" value="1"/>
</dbReference>